<gene>
    <name evidence="2" type="ORF">HanXRQr2_Chr12g0522811</name>
</gene>
<protein>
    <submittedName>
        <fullName evidence="2">Uncharacterized protein</fullName>
    </submittedName>
</protein>
<organism evidence="2 3">
    <name type="scientific">Helianthus annuus</name>
    <name type="common">Common sunflower</name>
    <dbReference type="NCBI Taxonomy" id="4232"/>
    <lineage>
        <taxon>Eukaryota</taxon>
        <taxon>Viridiplantae</taxon>
        <taxon>Streptophyta</taxon>
        <taxon>Embryophyta</taxon>
        <taxon>Tracheophyta</taxon>
        <taxon>Spermatophyta</taxon>
        <taxon>Magnoliopsida</taxon>
        <taxon>eudicotyledons</taxon>
        <taxon>Gunneridae</taxon>
        <taxon>Pentapetalae</taxon>
        <taxon>asterids</taxon>
        <taxon>campanulids</taxon>
        <taxon>Asterales</taxon>
        <taxon>Asteraceae</taxon>
        <taxon>Asteroideae</taxon>
        <taxon>Heliantheae alliance</taxon>
        <taxon>Heliantheae</taxon>
        <taxon>Helianthus</taxon>
    </lineage>
</organism>
<keyword evidence="1" id="KW-1133">Transmembrane helix</keyword>
<dbReference type="AlphaFoldDB" id="A0A9K3HEG1"/>
<accession>A0A9K3HEG1</accession>
<name>A0A9K3HEG1_HELAN</name>
<reference evidence="2" key="1">
    <citation type="journal article" date="2017" name="Nature">
        <title>The sunflower genome provides insights into oil metabolism, flowering and Asterid evolution.</title>
        <authorList>
            <person name="Badouin H."/>
            <person name="Gouzy J."/>
            <person name="Grassa C.J."/>
            <person name="Murat F."/>
            <person name="Staton S.E."/>
            <person name="Cottret L."/>
            <person name="Lelandais-Briere C."/>
            <person name="Owens G.L."/>
            <person name="Carrere S."/>
            <person name="Mayjonade B."/>
            <person name="Legrand L."/>
            <person name="Gill N."/>
            <person name="Kane N.C."/>
            <person name="Bowers J.E."/>
            <person name="Hubner S."/>
            <person name="Bellec A."/>
            <person name="Berard A."/>
            <person name="Berges H."/>
            <person name="Blanchet N."/>
            <person name="Boniface M.C."/>
            <person name="Brunel D."/>
            <person name="Catrice O."/>
            <person name="Chaidir N."/>
            <person name="Claudel C."/>
            <person name="Donnadieu C."/>
            <person name="Faraut T."/>
            <person name="Fievet G."/>
            <person name="Helmstetter N."/>
            <person name="King M."/>
            <person name="Knapp S.J."/>
            <person name="Lai Z."/>
            <person name="Le Paslier M.C."/>
            <person name="Lippi Y."/>
            <person name="Lorenzon L."/>
            <person name="Mandel J.R."/>
            <person name="Marage G."/>
            <person name="Marchand G."/>
            <person name="Marquand E."/>
            <person name="Bret-Mestries E."/>
            <person name="Morien E."/>
            <person name="Nambeesan S."/>
            <person name="Nguyen T."/>
            <person name="Pegot-Espagnet P."/>
            <person name="Pouilly N."/>
            <person name="Raftis F."/>
            <person name="Sallet E."/>
            <person name="Schiex T."/>
            <person name="Thomas J."/>
            <person name="Vandecasteele C."/>
            <person name="Vares D."/>
            <person name="Vear F."/>
            <person name="Vautrin S."/>
            <person name="Crespi M."/>
            <person name="Mangin B."/>
            <person name="Burke J.M."/>
            <person name="Salse J."/>
            <person name="Munos S."/>
            <person name="Vincourt P."/>
            <person name="Rieseberg L.H."/>
            <person name="Langlade N.B."/>
        </authorList>
    </citation>
    <scope>NUCLEOTIDE SEQUENCE</scope>
    <source>
        <tissue evidence="2">Leaves</tissue>
    </source>
</reference>
<dbReference type="EMBL" id="MNCJ02000327">
    <property type="protein sequence ID" value="KAF5776308.1"/>
    <property type="molecule type" value="Genomic_DNA"/>
</dbReference>
<proteinExistence type="predicted"/>
<dbReference type="Gramene" id="mRNA:HanXRQr2_Chr12g0522811">
    <property type="protein sequence ID" value="mRNA:HanXRQr2_Chr12g0522811"/>
    <property type="gene ID" value="HanXRQr2_Chr12g0522811"/>
</dbReference>
<evidence type="ECO:0000313" key="2">
    <source>
        <dbReference type="EMBL" id="KAF5776308.1"/>
    </source>
</evidence>
<sequence>MIPRIRAVGGPRIRVPEVVGCCMLLLVGVEDGGLAAVGSNRLVEAVGVMGLVMVVVCIQCTEVVAVVVLYKWGLAGKVAGAMVEGVEAGKAVGVMVEGVVVARVVGAMVEEVGASKQVVEATEGAVEASKRVVEAMVAVEGMVTVGYKQAETG</sequence>
<dbReference type="Proteomes" id="UP000215914">
    <property type="component" value="Unassembled WGS sequence"/>
</dbReference>
<evidence type="ECO:0000313" key="3">
    <source>
        <dbReference type="Proteomes" id="UP000215914"/>
    </source>
</evidence>
<keyword evidence="1" id="KW-0812">Transmembrane</keyword>
<reference evidence="2" key="2">
    <citation type="submission" date="2020-06" db="EMBL/GenBank/DDBJ databases">
        <title>Helianthus annuus Genome sequencing and assembly Release 2.</title>
        <authorList>
            <person name="Gouzy J."/>
            <person name="Langlade N."/>
            <person name="Munos S."/>
        </authorList>
    </citation>
    <scope>NUCLEOTIDE SEQUENCE</scope>
    <source>
        <tissue evidence="2">Leaves</tissue>
    </source>
</reference>
<keyword evidence="1" id="KW-0472">Membrane</keyword>
<evidence type="ECO:0000256" key="1">
    <source>
        <dbReference type="SAM" id="Phobius"/>
    </source>
</evidence>
<feature type="transmembrane region" description="Helical" evidence="1">
    <location>
        <begin position="45"/>
        <end position="70"/>
    </location>
</feature>
<comment type="caution">
    <text evidence="2">The sequence shown here is derived from an EMBL/GenBank/DDBJ whole genome shotgun (WGS) entry which is preliminary data.</text>
</comment>
<keyword evidence="3" id="KW-1185">Reference proteome</keyword>